<feature type="active site" description="Proton donor" evidence="11">
    <location>
        <position position="195"/>
    </location>
</feature>
<keyword evidence="9 10" id="KW-0694">RNA-binding</keyword>
<feature type="binding site" evidence="13">
    <location>
        <position position="390"/>
    </location>
    <ligand>
        <name>Zn(2+)</name>
        <dbReference type="ChEBI" id="CHEBI:29105"/>
        <label>2</label>
        <note>catalytic</note>
    </ligand>
</feature>
<name>C6Q0Y1_9CLOT</name>
<dbReference type="Pfam" id="PF22505">
    <property type="entry name" value="RNase_J_b_CASP"/>
    <property type="match status" value="1"/>
</dbReference>
<evidence type="ECO:0000256" key="6">
    <source>
        <dbReference type="ARBA" id="ARBA00022801"/>
    </source>
</evidence>
<dbReference type="Gene3D" id="3.60.15.10">
    <property type="entry name" value="Ribonuclease Z/Hydroxyacylglutathione hydrolase-like"/>
    <property type="match status" value="1"/>
</dbReference>
<dbReference type="SMART" id="SM00849">
    <property type="entry name" value="Lactamase_B"/>
    <property type="match status" value="1"/>
</dbReference>
<keyword evidence="5 10" id="KW-0255">Endonuclease</keyword>
<dbReference type="NCBIfam" id="TIGR00649">
    <property type="entry name" value="MG423"/>
    <property type="match status" value="1"/>
</dbReference>
<dbReference type="InterPro" id="IPR011108">
    <property type="entry name" value="RMMBL"/>
</dbReference>
<evidence type="ECO:0000256" key="9">
    <source>
        <dbReference type="ARBA" id="ARBA00022884"/>
    </source>
</evidence>
<comment type="cofactor">
    <cofactor evidence="13">
        <name>Ca(2+)</name>
        <dbReference type="ChEBI" id="CHEBI:29108"/>
    </cofactor>
    <text evidence="13">Binds 1 Ca(2+) cation per subunit. Seen in 1 crystal structure, it is not clear if it is physiologically important.</text>
</comment>
<feature type="binding site" evidence="13">
    <location>
        <position position="443"/>
    </location>
    <ligand>
        <name>Ca(2+)</name>
        <dbReference type="ChEBI" id="CHEBI:29108"/>
    </ligand>
</feature>
<dbReference type="PATRIC" id="fig|536227.13.peg.104"/>
<evidence type="ECO:0000256" key="1">
    <source>
        <dbReference type="ARBA" id="ARBA00004496"/>
    </source>
</evidence>
<dbReference type="PANTHER" id="PTHR43694">
    <property type="entry name" value="RIBONUCLEASE J"/>
    <property type="match status" value="1"/>
</dbReference>
<evidence type="ECO:0000256" key="5">
    <source>
        <dbReference type="ARBA" id="ARBA00022759"/>
    </source>
</evidence>
<proteinExistence type="inferred from homology"/>
<feature type="binding site" evidence="13">
    <location>
        <position position="75"/>
    </location>
    <ligand>
        <name>Zn(2+)</name>
        <dbReference type="ChEBI" id="CHEBI:29105"/>
        <label>1</label>
        <note>catalytic</note>
    </ligand>
</feature>
<evidence type="ECO:0000256" key="3">
    <source>
        <dbReference type="ARBA" id="ARBA00022722"/>
    </source>
</evidence>
<feature type="binding site" evidence="13">
    <location>
        <position position="73"/>
    </location>
    <ligand>
        <name>Zn(2+)</name>
        <dbReference type="ChEBI" id="CHEBI:29105"/>
        <label>1</label>
        <note>catalytic</note>
    </ligand>
</feature>
<dbReference type="InterPro" id="IPR030854">
    <property type="entry name" value="RNase_J_bac"/>
</dbReference>
<dbReference type="InterPro" id="IPR004613">
    <property type="entry name" value="RNase_J"/>
</dbReference>
<dbReference type="PROSITE" id="PS01292">
    <property type="entry name" value="UPF0036"/>
    <property type="match status" value="1"/>
</dbReference>
<comment type="caution">
    <text evidence="15">The sequence shown here is derived from an EMBL/GenBank/DDBJ whole genome shotgun (WGS) entry which is preliminary data.</text>
</comment>
<protein>
    <recommendedName>
        <fullName evidence="10">Ribonuclease J</fullName>
        <shortName evidence="10">RNase J</shortName>
        <ecNumber evidence="10">3.1.-.-</ecNumber>
    </recommendedName>
</protein>
<evidence type="ECO:0000256" key="2">
    <source>
        <dbReference type="ARBA" id="ARBA00022490"/>
    </source>
</evidence>
<dbReference type="InterPro" id="IPR001587">
    <property type="entry name" value="RNase_J_CS"/>
</dbReference>
<evidence type="ECO:0000313" key="15">
    <source>
        <dbReference type="EMBL" id="EET84853.1"/>
    </source>
</evidence>
<dbReference type="Gene3D" id="3.10.20.580">
    <property type="match status" value="1"/>
</dbReference>
<dbReference type="InterPro" id="IPR001279">
    <property type="entry name" value="Metallo-B-lactamas"/>
</dbReference>
<feature type="binding site" evidence="13">
    <location>
        <position position="163"/>
    </location>
    <ligand>
        <name>Zn(2+)</name>
        <dbReference type="ChEBI" id="CHEBI:29105"/>
        <label>1</label>
        <note>catalytic</note>
    </ligand>
</feature>
<dbReference type="KEGG" id="cck:Ccar_00405"/>
<dbReference type="EMBL" id="ACVI01000125">
    <property type="protein sequence ID" value="EET84853.1"/>
    <property type="molecule type" value="Genomic_DNA"/>
</dbReference>
<evidence type="ECO:0000256" key="4">
    <source>
        <dbReference type="ARBA" id="ARBA00022723"/>
    </source>
</evidence>
<keyword evidence="10" id="KW-0698">rRNA processing</keyword>
<dbReference type="RefSeq" id="WP_007063583.1">
    <property type="nucleotide sequence ID" value="NZ_ACVI01000125.1"/>
</dbReference>
<feature type="binding site" evidence="13">
    <location>
        <position position="77"/>
    </location>
    <ligand>
        <name>Zn(2+)</name>
        <dbReference type="ChEBI" id="CHEBI:29105"/>
        <label>1</label>
        <note>catalytic</note>
    </ligand>
</feature>
<accession>C6Q0Y1</accession>
<dbReference type="SUPFAM" id="SSF56281">
    <property type="entry name" value="Metallo-hydrolase/oxidoreductase"/>
    <property type="match status" value="1"/>
</dbReference>
<dbReference type="InterPro" id="IPR036866">
    <property type="entry name" value="RibonucZ/Hydroxyglut_hydro"/>
</dbReference>
<comment type="function">
    <text evidence="10">An RNase that has 5'-3' exonuclease and possibly endonuclease activity. Involved in maturation of rRNA and in some organisms also mRNA maturation and/or decay.</text>
</comment>
<feature type="binding site" evidence="12">
    <location>
        <begin position="232"/>
        <end position="234"/>
    </location>
    <ligand>
        <name>substrate</name>
    </ligand>
</feature>
<dbReference type="STRING" id="536227.Ccar_00405"/>
<dbReference type="InterPro" id="IPR041636">
    <property type="entry name" value="RNase_J_C"/>
</dbReference>
<keyword evidence="6 10" id="KW-0378">Hydrolase</keyword>
<comment type="cofactor">
    <cofactor evidence="13">
        <name>Zn(2+)</name>
        <dbReference type="ChEBI" id="CHEBI:29105"/>
    </cofactor>
    <text evidence="13">Binds 2 Zn(2+) ions per subunit. It is not clear if Zn(2+) or Mg(2+) is physiologically important.</text>
</comment>
<feature type="binding site" evidence="13">
    <location>
        <position position="141"/>
    </location>
    <ligand>
        <name>Zn(2+)</name>
        <dbReference type="ChEBI" id="CHEBI:29105"/>
        <label>1</label>
        <note>catalytic</note>
    </ligand>
</feature>
<dbReference type="eggNOG" id="COG0595">
    <property type="taxonomic scope" value="Bacteria"/>
</dbReference>
<dbReference type="GO" id="GO:0004521">
    <property type="term" value="F:RNA endonuclease activity"/>
    <property type="evidence" value="ECO:0007669"/>
    <property type="project" value="UniProtKB-UniRule"/>
</dbReference>
<reference evidence="15 16" key="1">
    <citation type="submission" date="2009-06" db="EMBL/GenBank/DDBJ databases">
        <title>The draft genome of Clostridium carboxidivorans P7.</title>
        <authorList>
            <consortium name="US DOE Joint Genome Institute (JGI-PGF)"/>
            <person name="Lucas S."/>
            <person name="Copeland A."/>
            <person name="Lapidus A."/>
            <person name="Glavina del Rio T."/>
            <person name="Tice H."/>
            <person name="Bruce D."/>
            <person name="Goodwin L."/>
            <person name="Pitluck S."/>
            <person name="Larimer F."/>
            <person name="Land M.L."/>
            <person name="Hauser L."/>
            <person name="Hemme C.L."/>
        </authorList>
    </citation>
    <scope>NUCLEOTIDE SEQUENCE [LARGE SCALE GENOMIC DNA]</scope>
    <source>
        <strain evidence="15 16">P7</strain>
    </source>
</reference>
<dbReference type="FunFam" id="3.10.20.580:FF:000001">
    <property type="entry name" value="Ribonuclease J"/>
    <property type="match status" value="1"/>
</dbReference>
<feature type="domain" description="Metallo-beta-lactamase" evidence="14">
    <location>
        <begin position="20"/>
        <end position="215"/>
    </location>
</feature>
<feature type="binding site" evidence="13">
    <location>
        <position position="50"/>
    </location>
    <ligand>
        <name>Ca(2+)</name>
        <dbReference type="ChEBI" id="CHEBI:29108"/>
    </ligand>
</feature>
<dbReference type="PANTHER" id="PTHR43694:SF1">
    <property type="entry name" value="RIBONUCLEASE J"/>
    <property type="match status" value="1"/>
</dbReference>
<feature type="binding site" evidence="13">
    <location>
        <position position="78"/>
    </location>
    <ligand>
        <name>Zn(2+)</name>
        <dbReference type="ChEBI" id="CHEBI:29105"/>
        <label>2</label>
        <note>catalytic</note>
    </ligand>
</feature>
<evidence type="ECO:0000256" key="7">
    <source>
        <dbReference type="ARBA" id="ARBA00022833"/>
    </source>
</evidence>
<comment type="subunit">
    <text evidence="10">Homodimer, may be a subunit of the RNA degradosome.</text>
</comment>
<evidence type="ECO:0000256" key="10">
    <source>
        <dbReference type="HAMAP-Rule" id="MF_01491"/>
    </source>
</evidence>
<dbReference type="HAMAP" id="MF_01491">
    <property type="entry name" value="RNase_J_bact"/>
    <property type="match status" value="1"/>
</dbReference>
<keyword evidence="7 13" id="KW-0862">Zinc</keyword>
<dbReference type="GO" id="GO:0008270">
    <property type="term" value="F:zinc ion binding"/>
    <property type="evidence" value="ECO:0007669"/>
    <property type="project" value="InterPro"/>
</dbReference>
<dbReference type="GO" id="GO:0003723">
    <property type="term" value="F:RNA binding"/>
    <property type="evidence" value="ECO:0007669"/>
    <property type="project" value="UniProtKB-UniRule"/>
</dbReference>
<feature type="active site" description="Proton acceptor" evidence="11">
    <location>
        <position position="368"/>
    </location>
</feature>
<keyword evidence="16" id="KW-1185">Reference proteome</keyword>
<dbReference type="AlphaFoldDB" id="C6Q0Y1"/>
<keyword evidence="13" id="KW-0106">Calcium</keyword>
<evidence type="ECO:0000256" key="8">
    <source>
        <dbReference type="ARBA" id="ARBA00022839"/>
    </source>
</evidence>
<evidence type="ECO:0000256" key="13">
    <source>
        <dbReference type="PIRSR" id="PIRSR004803-3"/>
    </source>
</evidence>
<evidence type="ECO:0000259" key="14">
    <source>
        <dbReference type="SMART" id="SM00849"/>
    </source>
</evidence>
<keyword evidence="8 10" id="KW-0269">Exonuclease</keyword>
<dbReference type="InterPro" id="IPR055132">
    <property type="entry name" value="RNase_J_b_CASP"/>
</dbReference>
<dbReference type="OrthoDB" id="9758375at2"/>
<dbReference type="Gene3D" id="3.40.50.10710">
    <property type="entry name" value="Metallo-hydrolase/oxidoreductase"/>
    <property type="match status" value="1"/>
</dbReference>
<comment type="subcellular location">
    <subcellularLocation>
        <location evidence="1 10">Cytoplasm</location>
    </subcellularLocation>
</comment>
<dbReference type="EC" id="3.1.-.-" evidence="10"/>
<evidence type="ECO:0000313" key="16">
    <source>
        <dbReference type="Proteomes" id="UP000004198"/>
    </source>
</evidence>
<feature type="binding site" evidence="13">
    <location>
        <position position="48"/>
    </location>
    <ligand>
        <name>Ca(2+)</name>
        <dbReference type="ChEBI" id="CHEBI:29108"/>
    </ligand>
</feature>
<sequence>MRKEKEKIKIIPLGGLNEIGKNLTAIEYKNDIVVIDCGLSFPDDEMLGIDLVIPDITYLQKNIEKVKGIFLTHGHEDHIGALPYVLKEMNVPVYGTKLTLGIIQTKLKEHNLLSVVELKCVKPKDIVKLENVSVEFIRTSHSIADSVAIAIHTPIGVILHTGDFKIDYTPIDGCVADLARFAELGKRGVLVMLADSTNVERPGYTMSESTVGETFGRIFTNAKGRIIVATFASNIHRIQQIITESIKYNRKVAVSGRSMENIMEVAMELGYIDANKDVFINVDNINKYPNNRITIVTTGSQGEPMSALSRMASSEHKKVNIIPGDRVIISASAIPGNEKLISKVINQLFKKGADVIYEALADVHVSGHACQEELKLMHTLVKPKFFMPVHGEYRHLKQHAELAVKLGLPSSNVVIADNGDVIEVTRDSIRKNGTVISGQVFVDGLGVGDVGNIVLRDRKHLSQDGILTVVVTIEKESGSVIAGPDIISRGFVYVRESEDLMEEARELVKDALKKCEEKHITEWASIKSNIKEVLRVFLYERTRRKPMILPIIMEI</sequence>
<gene>
    <name evidence="10" type="primary">rnj</name>
    <name evidence="15" type="ORF">CcarbDRAFT_4698</name>
</gene>
<comment type="similarity">
    <text evidence="10">Belongs to the metallo-beta-lactamase superfamily. RNA-metabolizing metallo-beta-lactamase-like family. Bacterial RNase J subfamily.</text>
</comment>
<dbReference type="PIRSF" id="PIRSF004803">
    <property type="entry name" value="RnjA"/>
    <property type="match status" value="1"/>
</dbReference>
<feature type="binding site" evidence="10 12">
    <location>
        <begin position="364"/>
        <end position="368"/>
    </location>
    <ligand>
        <name>substrate</name>
    </ligand>
</feature>
<evidence type="ECO:0000256" key="11">
    <source>
        <dbReference type="PIRSR" id="PIRSR004803-1"/>
    </source>
</evidence>
<dbReference type="InterPro" id="IPR042173">
    <property type="entry name" value="RNase_J_2"/>
</dbReference>
<keyword evidence="2 10" id="KW-0963">Cytoplasm</keyword>
<keyword evidence="4 13" id="KW-0479">Metal-binding</keyword>
<dbReference type="GO" id="GO:0004534">
    <property type="term" value="F:5'-3' RNA exonuclease activity"/>
    <property type="evidence" value="ECO:0007669"/>
    <property type="project" value="UniProtKB-UniRule"/>
</dbReference>
<dbReference type="GO" id="GO:0005737">
    <property type="term" value="C:cytoplasm"/>
    <property type="evidence" value="ECO:0007669"/>
    <property type="project" value="UniProtKB-SubCell"/>
</dbReference>
<keyword evidence="3 10" id="KW-0540">Nuclease</keyword>
<dbReference type="GO" id="GO:0006364">
    <property type="term" value="P:rRNA processing"/>
    <property type="evidence" value="ECO:0007669"/>
    <property type="project" value="UniProtKB-UniRule"/>
</dbReference>
<organism evidence="15 16">
    <name type="scientific">Clostridium carboxidivorans P7</name>
    <dbReference type="NCBI Taxonomy" id="536227"/>
    <lineage>
        <taxon>Bacteria</taxon>
        <taxon>Bacillati</taxon>
        <taxon>Bacillota</taxon>
        <taxon>Clostridia</taxon>
        <taxon>Eubacteriales</taxon>
        <taxon>Clostridiaceae</taxon>
        <taxon>Clostridium</taxon>
    </lineage>
</organism>
<dbReference type="Pfam" id="PF07521">
    <property type="entry name" value="RMMBL"/>
    <property type="match status" value="1"/>
</dbReference>
<dbReference type="Pfam" id="PF00753">
    <property type="entry name" value="Lactamase_B"/>
    <property type="match status" value="1"/>
</dbReference>
<dbReference type="Pfam" id="PF17770">
    <property type="entry name" value="RNase_J_C"/>
    <property type="match status" value="1"/>
</dbReference>
<dbReference type="CDD" id="cd07714">
    <property type="entry name" value="RNaseJ_MBL-fold"/>
    <property type="match status" value="1"/>
</dbReference>
<dbReference type="Proteomes" id="UP000004198">
    <property type="component" value="Unassembled WGS sequence"/>
</dbReference>
<evidence type="ECO:0000256" key="12">
    <source>
        <dbReference type="PIRSR" id="PIRSR004803-2"/>
    </source>
</evidence>